<dbReference type="RefSeq" id="WP_220221083.1">
    <property type="nucleotide sequence ID" value="NZ_CP048268.1"/>
</dbReference>
<dbReference type="PANTHER" id="PTHR35794">
    <property type="entry name" value="CELL DIVISION PROTEIN DIVIVA"/>
    <property type="match status" value="1"/>
</dbReference>
<dbReference type="PANTHER" id="PTHR35794:SF1">
    <property type="entry name" value="CELL CYCLE PROTEIN GPSB"/>
    <property type="match status" value="1"/>
</dbReference>
<evidence type="ECO:0000313" key="8">
    <source>
        <dbReference type="EMBL" id="QYN52718.1"/>
    </source>
</evidence>
<gene>
    <name evidence="8" type="ORF">GYM71_04540</name>
</gene>
<evidence type="ECO:0000256" key="1">
    <source>
        <dbReference type="ARBA" id="ARBA00004496"/>
    </source>
</evidence>
<keyword evidence="3" id="KW-0132">Cell division</keyword>
<dbReference type="InterPro" id="IPR019933">
    <property type="entry name" value="DivIVA_domain"/>
</dbReference>
<dbReference type="Gene3D" id="6.10.250.660">
    <property type="match status" value="1"/>
</dbReference>
<evidence type="ECO:0000256" key="2">
    <source>
        <dbReference type="ARBA" id="ARBA00022490"/>
    </source>
</evidence>
<organism evidence="8 9">
    <name type="scientific">Lactobacillus panisapium</name>
    <dbReference type="NCBI Taxonomy" id="2012495"/>
    <lineage>
        <taxon>Bacteria</taxon>
        <taxon>Bacillati</taxon>
        <taxon>Bacillota</taxon>
        <taxon>Bacilli</taxon>
        <taxon>Lactobacillales</taxon>
        <taxon>Lactobacillaceae</taxon>
        <taxon>Lactobacillus</taxon>
    </lineage>
</organism>
<proteinExistence type="predicted"/>
<dbReference type="Pfam" id="PF05103">
    <property type="entry name" value="DivIVA"/>
    <property type="match status" value="1"/>
</dbReference>
<protein>
    <submittedName>
        <fullName evidence="8">DivIVA domain-containing protein</fullName>
    </submittedName>
</protein>
<dbReference type="NCBIfam" id="TIGR03544">
    <property type="entry name" value="DivI1A_domain"/>
    <property type="match status" value="1"/>
</dbReference>
<reference evidence="8 9" key="1">
    <citation type="submission" date="2020-01" db="EMBL/GenBank/DDBJ databases">
        <title>Vast differences in strain-level diversity in the gut microbiota of two closely related honey bee species.</title>
        <authorList>
            <person name="Ellegaard K.M."/>
            <person name="Suenami S."/>
            <person name="Miyazaki R."/>
            <person name="Engel P."/>
        </authorList>
    </citation>
    <scope>NUCLEOTIDE SEQUENCE [LARGE SCALE GENOMIC DNA]</scope>
    <source>
        <strain evidence="8 9">ESL0416</strain>
    </source>
</reference>
<evidence type="ECO:0000256" key="5">
    <source>
        <dbReference type="ARBA" id="ARBA00023306"/>
    </source>
</evidence>
<sequence length="261" mass="29737">MADKKKQTKKLTPMDIHDQEFKKRGLSGYDRHEVDAFLDRIVDDYGDALDETVDLKNQITKLNHQVEKLQAEVTRFHNNESAAKAQLADAHVKAQEIINTATQQAHNETAQAKVDTEYQKQQLDTIKADYDRVKKEVAGYRRYIQELLQQAIKNLDDEKWQKALDKYFSTERFYPPDGAEPIMLTDAEEVVDEDDDDDVTVEVDNGGDDEVNFDEDTADDPKPMAGDSPNSETVNLRENENAPIVEPGAQIIFPDSDKNHK</sequence>
<dbReference type="EMBL" id="CP048268">
    <property type="protein sequence ID" value="QYN52718.1"/>
    <property type="molecule type" value="Genomic_DNA"/>
</dbReference>
<evidence type="ECO:0000256" key="3">
    <source>
        <dbReference type="ARBA" id="ARBA00022618"/>
    </source>
</evidence>
<evidence type="ECO:0000256" key="4">
    <source>
        <dbReference type="ARBA" id="ARBA00023054"/>
    </source>
</evidence>
<evidence type="ECO:0000313" key="9">
    <source>
        <dbReference type="Proteomes" id="UP000826550"/>
    </source>
</evidence>
<comment type="subcellular location">
    <subcellularLocation>
        <location evidence="1">Cytoplasm</location>
    </subcellularLocation>
</comment>
<accession>A0ABX8W5F9</accession>
<keyword evidence="5" id="KW-0131">Cell cycle</keyword>
<feature type="coiled-coil region" evidence="6">
    <location>
        <begin position="52"/>
        <end position="79"/>
    </location>
</feature>
<dbReference type="InterPro" id="IPR007793">
    <property type="entry name" value="DivIVA_fam"/>
</dbReference>
<keyword evidence="9" id="KW-1185">Reference proteome</keyword>
<feature type="region of interest" description="Disordered" evidence="7">
    <location>
        <begin position="191"/>
        <end position="234"/>
    </location>
</feature>
<keyword evidence="4 6" id="KW-0175">Coiled coil</keyword>
<evidence type="ECO:0000256" key="6">
    <source>
        <dbReference type="SAM" id="Coils"/>
    </source>
</evidence>
<name>A0ABX8W5F9_9LACO</name>
<feature type="compositionally biased region" description="Acidic residues" evidence="7">
    <location>
        <begin position="191"/>
        <end position="218"/>
    </location>
</feature>
<dbReference type="Proteomes" id="UP000826550">
    <property type="component" value="Chromosome"/>
</dbReference>
<keyword evidence="2" id="KW-0963">Cytoplasm</keyword>
<evidence type="ECO:0000256" key="7">
    <source>
        <dbReference type="SAM" id="MobiDB-lite"/>
    </source>
</evidence>